<dbReference type="RefSeq" id="WP_264543417.1">
    <property type="nucleotide sequence ID" value="NZ_BAABIP010000022.1"/>
</dbReference>
<accession>A0ABP9A5S0</accession>
<proteinExistence type="predicted"/>
<dbReference type="SUPFAM" id="SSF56784">
    <property type="entry name" value="HAD-like"/>
    <property type="match status" value="1"/>
</dbReference>
<reference evidence="2" key="1">
    <citation type="journal article" date="2019" name="Int. J. Syst. Evol. Microbiol.">
        <title>The Global Catalogue of Microorganisms (GCM) 10K type strain sequencing project: providing services to taxonomists for standard genome sequencing and annotation.</title>
        <authorList>
            <consortium name="The Broad Institute Genomics Platform"/>
            <consortium name="The Broad Institute Genome Sequencing Center for Infectious Disease"/>
            <person name="Wu L."/>
            <person name="Ma J."/>
        </authorList>
    </citation>
    <scope>NUCLEOTIDE SEQUENCE [LARGE SCALE GENOMIC DNA]</scope>
    <source>
        <strain evidence="2">JCM 18198</strain>
    </source>
</reference>
<dbReference type="Proteomes" id="UP001500141">
    <property type="component" value="Unassembled WGS sequence"/>
</dbReference>
<dbReference type="InterPro" id="IPR041492">
    <property type="entry name" value="HAD_2"/>
</dbReference>
<protein>
    <submittedName>
        <fullName evidence="1">HAD family phosphatase</fullName>
    </submittedName>
</protein>
<evidence type="ECO:0000313" key="1">
    <source>
        <dbReference type="EMBL" id="GAA4774280.1"/>
    </source>
</evidence>
<dbReference type="PANTHER" id="PTHR43611">
    <property type="entry name" value="ALPHA-D-GLUCOSE 1-PHOSPHATE PHOSPHATASE"/>
    <property type="match status" value="1"/>
</dbReference>
<dbReference type="EMBL" id="BAABIP010000022">
    <property type="protein sequence ID" value="GAA4774280.1"/>
    <property type="molecule type" value="Genomic_DNA"/>
</dbReference>
<sequence>MINTIIFDFGDVFMDLDKNASLEALKKLGLQSWNEEIDKINQLFEKGKISEVQFMIEMKKLMPNASIDDIRTAWNSVLIDFPLSRLEFLQKLSHKYRLFLLSNTDEIHIAKFEHRVGMTFAREFYQCFEKIYFSFEIGHRKPEPEAFNFIIKKHELAPKRTLFIDDKKTNTDIAASLGMHVWNLEVGKEDVTDLFSKKELPFS</sequence>
<keyword evidence="2" id="KW-1185">Reference proteome</keyword>
<dbReference type="InterPro" id="IPR006439">
    <property type="entry name" value="HAD-SF_hydro_IA"/>
</dbReference>
<dbReference type="NCBIfam" id="TIGR01509">
    <property type="entry name" value="HAD-SF-IA-v3"/>
    <property type="match status" value="1"/>
</dbReference>
<comment type="caution">
    <text evidence="1">The sequence shown here is derived from an EMBL/GenBank/DDBJ whole genome shotgun (WGS) entry which is preliminary data.</text>
</comment>
<dbReference type="InterPro" id="IPR023198">
    <property type="entry name" value="PGP-like_dom2"/>
</dbReference>
<dbReference type="Gene3D" id="3.40.50.1000">
    <property type="entry name" value="HAD superfamily/HAD-like"/>
    <property type="match status" value="1"/>
</dbReference>
<dbReference type="InterPro" id="IPR036412">
    <property type="entry name" value="HAD-like_sf"/>
</dbReference>
<dbReference type="Gene3D" id="1.10.150.240">
    <property type="entry name" value="Putative phosphatase, domain 2"/>
    <property type="match status" value="1"/>
</dbReference>
<dbReference type="InterPro" id="IPR023214">
    <property type="entry name" value="HAD_sf"/>
</dbReference>
<dbReference type="SFLD" id="SFLDS00003">
    <property type="entry name" value="Haloacid_Dehalogenase"/>
    <property type="match status" value="1"/>
</dbReference>
<dbReference type="PANTHER" id="PTHR43611:SF3">
    <property type="entry name" value="FLAVIN MONONUCLEOTIDE HYDROLASE 1, CHLOROPLATIC"/>
    <property type="match status" value="1"/>
</dbReference>
<gene>
    <name evidence="1" type="ORF">GCM10023230_26150</name>
</gene>
<dbReference type="SFLD" id="SFLDG01129">
    <property type="entry name" value="C1.5:_HAD__Beta-PGM__Phosphata"/>
    <property type="match status" value="1"/>
</dbReference>
<dbReference type="Pfam" id="PF13419">
    <property type="entry name" value="HAD_2"/>
    <property type="match status" value="1"/>
</dbReference>
<evidence type="ECO:0000313" key="2">
    <source>
        <dbReference type="Proteomes" id="UP001500141"/>
    </source>
</evidence>
<organism evidence="1 2">
    <name type="scientific">Flavobacterium hankyongi</name>
    <dbReference type="NCBI Taxonomy" id="1176532"/>
    <lineage>
        <taxon>Bacteria</taxon>
        <taxon>Pseudomonadati</taxon>
        <taxon>Bacteroidota</taxon>
        <taxon>Flavobacteriia</taxon>
        <taxon>Flavobacteriales</taxon>
        <taxon>Flavobacteriaceae</taxon>
        <taxon>Flavobacterium</taxon>
    </lineage>
</organism>
<name>A0ABP9A5S0_9FLAO</name>
<dbReference type="CDD" id="cd02603">
    <property type="entry name" value="HAD_sEH-N_like"/>
    <property type="match status" value="1"/>
</dbReference>